<organism evidence="10 11">
    <name type="scientific">Hermanssonia centrifuga</name>
    <dbReference type="NCBI Taxonomy" id="98765"/>
    <lineage>
        <taxon>Eukaryota</taxon>
        <taxon>Fungi</taxon>
        <taxon>Dikarya</taxon>
        <taxon>Basidiomycota</taxon>
        <taxon>Agaricomycotina</taxon>
        <taxon>Agaricomycetes</taxon>
        <taxon>Polyporales</taxon>
        <taxon>Meruliaceae</taxon>
        <taxon>Hermanssonia</taxon>
    </lineage>
</organism>
<dbReference type="PRINTS" id="PR00862">
    <property type="entry name" value="PROLIGOPTASE"/>
</dbReference>
<dbReference type="FunFam" id="3.40.50.1820:FF:000005">
    <property type="entry name" value="Prolyl endopeptidase"/>
    <property type="match status" value="1"/>
</dbReference>
<gene>
    <name evidence="10" type="ORF">EW026_g1011</name>
</gene>
<dbReference type="InterPro" id="IPR023302">
    <property type="entry name" value="Pept_S9A_N"/>
</dbReference>
<dbReference type="Pfam" id="PF02897">
    <property type="entry name" value="Peptidase_S9_N"/>
    <property type="match status" value="1"/>
</dbReference>
<evidence type="ECO:0000259" key="9">
    <source>
        <dbReference type="Pfam" id="PF02897"/>
    </source>
</evidence>
<comment type="caution">
    <text evidence="10">The sequence shown here is derived from an EMBL/GenBank/DDBJ whole genome shotgun (WGS) entry which is preliminary data.</text>
</comment>
<dbReference type="Pfam" id="PF00326">
    <property type="entry name" value="Peptidase_S9"/>
    <property type="match status" value="1"/>
</dbReference>
<dbReference type="Gene3D" id="2.130.10.120">
    <property type="entry name" value="Prolyl oligopeptidase, N-terminal domain"/>
    <property type="match status" value="1"/>
</dbReference>
<comment type="catalytic activity">
    <reaction evidence="1">
        <text>Hydrolysis of Pro-|-Xaa &gt;&gt; Ala-|-Xaa in oligopeptides.</text>
        <dbReference type="EC" id="3.4.21.26"/>
    </reaction>
</comment>
<comment type="subunit">
    <text evidence="3">Monomer.</text>
</comment>
<evidence type="ECO:0000256" key="3">
    <source>
        <dbReference type="ARBA" id="ARBA00011245"/>
    </source>
</evidence>
<dbReference type="SUPFAM" id="SSF53474">
    <property type="entry name" value="alpha/beta-Hydrolases"/>
    <property type="match status" value="1"/>
</dbReference>
<dbReference type="GO" id="GO:0006508">
    <property type="term" value="P:proteolysis"/>
    <property type="evidence" value="ECO:0007669"/>
    <property type="project" value="UniProtKB-KW"/>
</dbReference>
<evidence type="ECO:0000256" key="6">
    <source>
        <dbReference type="ARBA" id="ARBA00022825"/>
    </source>
</evidence>
<evidence type="ECO:0000256" key="5">
    <source>
        <dbReference type="ARBA" id="ARBA00022801"/>
    </source>
</evidence>
<dbReference type="GO" id="GO:0070012">
    <property type="term" value="F:oligopeptidase activity"/>
    <property type="evidence" value="ECO:0007669"/>
    <property type="project" value="TreeGrafter"/>
</dbReference>
<sequence>MSVKRTPWVPHLYPTARRADHFDVYKSKTIGEVRVHDPYVWLERNTEETEAWTTAQEACTRKYLDQNPDRQNLEDDIRKNMNYAKFSAPSLRDDGRWYWYYNSGLQPQSTDDILVYKDHTEPEWFFGAEVSETDGKYLIMSVSKDTSRKNLLWIANLENDKIGENMQWDKIIDEFDASYSYIANDGPKFYFLTNKDAPQYKLVSVDISAPPEQRVWKEVIPEDKDAHLEDVLPVNHDKLAIVYKRNVKDEIYIYSTEGERLTRVAPDFVGAVNLNGRRSQAWFFATLTGFTNPGIVAQYDFSKKQEEQWSIYRTTILKGLIASDFEAQQVWYESKDGTKIPMFIVRHKDTKFDGTAPAIQYGYGGFTISINPFFSASMLTFLQRYGAVLAVPNIRGGGEFGEEWHLAGTRERKVNCFDDFIAATQYLIDNKYAAPGKVAINGGSNGGLLVAACVNRAPEGLIGAAVAEVGVLDLLKFADFTIGRAWTSDYGDPHDPQDFDFIYPISPLHNVPTDKVLPPTILLTADHDDRVVPLHSFKHAATLQHMLPHNPQPLLIRIDKKAGHGAGKSTDQRIKEAADNKECKQACSLSSCGRRLRGLAIPHQIVRLVDPDTKSLHPPKPLSAILESLVRNTSDKNRLTVELVSEKPEPIVKIINPAERYKQEKETKEKRKKSRVQEKEIQMTWGVASGDLEHKLKKARSELQDGNKVNIVYAPKKGQVLPPPAEMQRKIKEITSMLADVGQQWKPPVIERNNGVIYLRGLNKASE</sequence>
<evidence type="ECO:0000313" key="10">
    <source>
        <dbReference type="EMBL" id="THH01744.1"/>
    </source>
</evidence>
<dbReference type="GO" id="GO:0004252">
    <property type="term" value="F:serine-type endopeptidase activity"/>
    <property type="evidence" value="ECO:0007669"/>
    <property type="project" value="UniProtKB-UniRule"/>
</dbReference>
<dbReference type="AlphaFoldDB" id="A0A4S4KT12"/>
<dbReference type="InterPro" id="IPR002470">
    <property type="entry name" value="Peptidase_S9A"/>
</dbReference>
<dbReference type="SUPFAM" id="SSF50993">
    <property type="entry name" value="Peptidase/esterase 'gauge' domain"/>
    <property type="match status" value="1"/>
</dbReference>
<dbReference type="InterPro" id="IPR002471">
    <property type="entry name" value="Pept_S9_AS"/>
</dbReference>
<feature type="domain" description="Peptidase S9 prolyl oligopeptidase catalytic" evidence="8">
    <location>
        <begin position="375"/>
        <end position="578"/>
    </location>
</feature>
<keyword evidence="6 7" id="KW-0720">Serine protease</keyword>
<dbReference type="GO" id="GO:0005829">
    <property type="term" value="C:cytosol"/>
    <property type="evidence" value="ECO:0007669"/>
    <property type="project" value="TreeGrafter"/>
</dbReference>
<comment type="similarity">
    <text evidence="2 7">Belongs to the peptidase S9A family.</text>
</comment>
<protein>
    <recommendedName>
        <fullName evidence="7">Prolyl endopeptidase</fullName>
        <ecNumber evidence="7">3.4.21.-</ecNumber>
    </recommendedName>
</protein>
<dbReference type="PANTHER" id="PTHR42881">
    <property type="entry name" value="PROLYL ENDOPEPTIDASE"/>
    <property type="match status" value="1"/>
</dbReference>
<keyword evidence="5 7" id="KW-0378">Hydrolase</keyword>
<name>A0A4S4KT12_9APHY</name>
<dbReference type="PANTHER" id="PTHR42881:SF2">
    <property type="entry name" value="PROLYL ENDOPEPTIDASE"/>
    <property type="match status" value="1"/>
</dbReference>
<keyword evidence="11" id="KW-1185">Reference proteome</keyword>
<reference evidence="10 11" key="1">
    <citation type="submission" date="2019-02" db="EMBL/GenBank/DDBJ databases">
        <title>Genome sequencing of the rare red list fungi Phlebia centrifuga.</title>
        <authorList>
            <person name="Buettner E."/>
            <person name="Kellner H."/>
        </authorList>
    </citation>
    <scope>NUCLEOTIDE SEQUENCE [LARGE SCALE GENOMIC DNA]</scope>
    <source>
        <strain evidence="10 11">DSM 108282</strain>
    </source>
</reference>
<evidence type="ECO:0000259" key="8">
    <source>
        <dbReference type="Pfam" id="PF00326"/>
    </source>
</evidence>
<accession>A0A4S4KT12</accession>
<dbReference type="InterPro" id="IPR036788">
    <property type="entry name" value="T_IF-3_C_sf"/>
</dbReference>
<dbReference type="SUPFAM" id="SSF55200">
    <property type="entry name" value="Translation initiation factor IF3, C-terminal domain"/>
    <property type="match status" value="1"/>
</dbReference>
<feature type="domain" description="Peptidase S9A N-terminal" evidence="9">
    <location>
        <begin position="108"/>
        <end position="309"/>
    </location>
</feature>
<dbReference type="Proteomes" id="UP000309038">
    <property type="component" value="Unassembled WGS sequence"/>
</dbReference>
<evidence type="ECO:0000256" key="2">
    <source>
        <dbReference type="ARBA" id="ARBA00005228"/>
    </source>
</evidence>
<evidence type="ECO:0000313" key="11">
    <source>
        <dbReference type="Proteomes" id="UP000309038"/>
    </source>
</evidence>
<dbReference type="PROSITE" id="PS00708">
    <property type="entry name" value="PRO_ENDOPEP_SER"/>
    <property type="match status" value="1"/>
</dbReference>
<evidence type="ECO:0000256" key="4">
    <source>
        <dbReference type="ARBA" id="ARBA00022670"/>
    </source>
</evidence>
<evidence type="ECO:0000256" key="1">
    <source>
        <dbReference type="ARBA" id="ARBA00001070"/>
    </source>
</evidence>
<dbReference type="GO" id="GO:0006413">
    <property type="term" value="P:translational initiation"/>
    <property type="evidence" value="ECO:0007669"/>
    <property type="project" value="InterPro"/>
</dbReference>
<dbReference type="Gene3D" id="3.30.110.10">
    <property type="entry name" value="Translation initiation factor 3 (IF-3), C-terminal domain"/>
    <property type="match status" value="1"/>
</dbReference>
<dbReference type="Gene3D" id="3.40.50.1820">
    <property type="entry name" value="alpha/beta hydrolase"/>
    <property type="match status" value="1"/>
</dbReference>
<dbReference type="InterPro" id="IPR029058">
    <property type="entry name" value="AB_hydrolase_fold"/>
</dbReference>
<keyword evidence="4 7" id="KW-0645">Protease</keyword>
<dbReference type="InterPro" id="IPR051167">
    <property type="entry name" value="Prolyl_oligopep/macrocyclase"/>
</dbReference>
<evidence type="ECO:0000256" key="7">
    <source>
        <dbReference type="RuleBase" id="RU368024"/>
    </source>
</evidence>
<proteinExistence type="inferred from homology"/>
<dbReference type="InterPro" id="IPR001375">
    <property type="entry name" value="Peptidase_S9_cat"/>
</dbReference>
<dbReference type="EMBL" id="SGPJ01000017">
    <property type="protein sequence ID" value="THH01744.1"/>
    <property type="molecule type" value="Genomic_DNA"/>
</dbReference>
<dbReference type="EC" id="3.4.21.-" evidence="7"/>